<evidence type="ECO:0000259" key="6">
    <source>
        <dbReference type="Pfam" id="PF03109"/>
    </source>
</evidence>
<name>A0A4S4L311_9AGAM</name>
<evidence type="ECO:0000256" key="1">
    <source>
        <dbReference type="ARBA" id="ARBA00009670"/>
    </source>
</evidence>
<keyword evidence="2" id="KW-0808">Transferase</keyword>
<evidence type="ECO:0000256" key="3">
    <source>
        <dbReference type="ARBA" id="ARBA00022741"/>
    </source>
</evidence>
<comment type="similarity">
    <text evidence="1">Belongs to the protein kinase superfamily. ADCK protein kinase family.</text>
</comment>
<evidence type="ECO:0000256" key="5">
    <source>
        <dbReference type="SAM" id="MobiDB-lite"/>
    </source>
</evidence>
<feature type="domain" description="ABC1 atypical kinase-like" evidence="6">
    <location>
        <begin position="533"/>
        <end position="783"/>
    </location>
</feature>
<gene>
    <name evidence="7" type="ORF">EW145_g4624</name>
</gene>
<dbReference type="InterPro" id="IPR004147">
    <property type="entry name" value="ABC1_dom"/>
</dbReference>
<evidence type="ECO:0000313" key="7">
    <source>
        <dbReference type="EMBL" id="THH05684.1"/>
    </source>
</evidence>
<feature type="compositionally biased region" description="Polar residues" evidence="5">
    <location>
        <begin position="411"/>
        <end position="427"/>
    </location>
</feature>
<dbReference type="PANTHER" id="PTHR43851">
    <property type="match status" value="1"/>
</dbReference>
<dbReference type="GO" id="GO:0016740">
    <property type="term" value="F:transferase activity"/>
    <property type="evidence" value="ECO:0007669"/>
    <property type="project" value="UniProtKB-KW"/>
</dbReference>
<dbReference type="EMBL" id="SGPK01000244">
    <property type="protein sequence ID" value="THH05684.1"/>
    <property type="molecule type" value="Genomic_DNA"/>
</dbReference>
<evidence type="ECO:0000256" key="2">
    <source>
        <dbReference type="ARBA" id="ARBA00022679"/>
    </source>
</evidence>
<keyword evidence="3" id="KW-0547">Nucleotide-binding</keyword>
<protein>
    <recommendedName>
        <fullName evidence="6">ABC1 atypical kinase-like domain-containing protein</fullName>
    </recommendedName>
</protein>
<evidence type="ECO:0000256" key="4">
    <source>
        <dbReference type="ARBA" id="ARBA00022840"/>
    </source>
</evidence>
<feature type="region of interest" description="Disordered" evidence="5">
    <location>
        <begin position="384"/>
        <end position="427"/>
    </location>
</feature>
<proteinExistence type="inferred from homology"/>
<evidence type="ECO:0000313" key="8">
    <source>
        <dbReference type="Proteomes" id="UP000308199"/>
    </source>
</evidence>
<comment type="caution">
    <text evidence="7">The sequence shown here is derived from an EMBL/GenBank/DDBJ whole genome shotgun (WGS) entry which is preliminary data.</text>
</comment>
<sequence>MPASSPFHAEAALTFSTRINPQKRKDLSLAAASATVRSVSPPSDSTKSSMETVTSSSETVVHSYPPTPSPTATAVKQPPSPATVHAKLDTISASQKPIATAAPVSAVKQFLLAPHSSPHVPQPEDTSLLTKALSMLKNNKPSHSLSFTLCPLPSSDLSSPSSSDVQQSSPAHIGHFKRHSLARLGEIVPPSPPSLFTFHDPMEREFGVDRSFWITLALVYMEFLTERELPPGVELLTISLSFYLDPDILAHAASIRAAQAVRANAELRRGFGLRDGVERDRRRAGEDLQEVAKEHEYERPKKPPSIRVDSSHEIIEDFLTTHEASRQIKASAVMANAELKDLQPMDHTSERAISQEAFSYSNIDSKNLSVRDAGAVKGIDETFPTSSKKLHEPPLYSAPKSQFPVPDDTFESSVSTSQTQRNLQASRVPSSRIGRLFHYGGLAASLGYGAASEALRRASSSQTDASQSSLMMSPANVSRLVEKLSRMRGAALKLGQFMSIQGFSQFSPVNAGLMKTLLDSHILPKDVEEVFRRVQDSAHYMPNWQMEHVMADSLGPTWASNFASFEAIPFAAASLGQVHSAVLAAHASPTKKNEKVAVKIQFPDIARSIESDLGYLKILLNAGRMLPKGLFLDKTIQAMKGELADECDYLREASSAQFFASEDGVGRDARFRVPWIWDGSTERVLVMQHMDGVSVGGNVVDTLSQESRDKIASMIVELCMKELFDFRTMQTDPNWSNFLWNEPTGQIELIDFGATRSYSKEFMDRWMHLLQAAVAEDREKCVHWSLELGYLTGAETETMLDAHVHSLTLLATPFRARSSTEGDGRYAFGKGSEWAGITAEIRSFIPVMLNERLTPPPKETYSLNRRVFSLYASHVTAN</sequence>
<dbReference type="GO" id="GO:0005524">
    <property type="term" value="F:ATP binding"/>
    <property type="evidence" value="ECO:0007669"/>
    <property type="project" value="UniProtKB-KW"/>
</dbReference>
<organism evidence="7 8">
    <name type="scientific">Phellinidium pouzarii</name>
    <dbReference type="NCBI Taxonomy" id="167371"/>
    <lineage>
        <taxon>Eukaryota</taxon>
        <taxon>Fungi</taxon>
        <taxon>Dikarya</taxon>
        <taxon>Basidiomycota</taxon>
        <taxon>Agaricomycotina</taxon>
        <taxon>Agaricomycetes</taxon>
        <taxon>Hymenochaetales</taxon>
        <taxon>Hymenochaetaceae</taxon>
        <taxon>Phellinidium</taxon>
    </lineage>
</organism>
<reference evidence="7 8" key="1">
    <citation type="submission" date="2019-02" db="EMBL/GenBank/DDBJ databases">
        <title>Genome sequencing of the rare red list fungi Phellinidium pouzarii.</title>
        <authorList>
            <person name="Buettner E."/>
            <person name="Kellner H."/>
        </authorList>
    </citation>
    <scope>NUCLEOTIDE SEQUENCE [LARGE SCALE GENOMIC DNA]</scope>
    <source>
        <strain evidence="7 8">DSM 108285</strain>
    </source>
</reference>
<feature type="compositionally biased region" description="Low complexity" evidence="5">
    <location>
        <begin position="38"/>
        <end position="63"/>
    </location>
</feature>
<dbReference type="Proteomes" id="UP000308199">
    <property type="component" value="Unassembled WGS sequence"/>
</dbReference>
<keyword evidence="8" id="KW-1185">Reference proteome</keyword>
<dbReference type="CDD" id="cd13970">
    <property type="entry name" value="ABC1_ADCK3"/>
    <property type="match status" value="1"/>
</dbReference>
<dbReference type="GO" id="GO:0006744">
    <property type="term" value="P:ubiquinone biosynthetic process"/>
    <property type="evidence" value="ECO:0007669"/>
    <property type="project" value="TreeGrafter"/>
</dbReference>
<dbReference type="InterPro" id="IPR051409">
    <property type="entry name" value="Atypical_kinase_ADCK"/>
</dbReference>
<feature type="region of interest" description="Disordered" evidence="5">
    <location>
        <begin position="33"/>
        <end position="80"/>
    </location>
</feature>
<keyword evidence="4" id="KW-0067">ATP-binding</keyword>
<accession>A0A4S4L311</accession>
<dbReference type="OrthoDB" id="201153at2759"/>
<dbReference type="AlphaFoldDB" id="A0A4S4L311"/>
<dbReference type="InterPro" id="IPR034646">
    <property type="entry name" value="ADCK3_dom"/>
</dbReference>
<dbReference type="Pfam" id="PF03109">
    <property type="entry name" value="ABC1"/>
    <property type="match status" value="1"/>
</dbReference>
<dbReference type="PANTHER" id="PTHR43851:SF3">
    <property type="entry name" value="COENZYME Q8"/>
    <property type="match status" value="1"/>
</dbReference>